<dbReference type="GO" id="GO:0005737">
    <property type="term" value="C:cytoplasm"/>
    <property type="evidence" value="ECO:0007669"/>
    <property type="project" value="InterPro"/>
</dbReference>
<dbReference type="InterPro" id="IPR014729">
    <property type="entry name" value="Rossmann-like_a/b/a_fold"/>
</dbReference>
<keyword evidence="7 8" id="KW-0520">NAD</keyword>
<accession>A0A847U1I6</accession>
<dbReference type="GO" id="GO:0008795">
    <property type="term" value="F:NAD+ synthase activity"/>
    <property type="evidence" value="ECO:0007669"/>
    <property type="project" value="UniProtKB-UniRule"/>
</dbReference>
<dbReference type="AlphaFoldDB" id="A0A847U1I6"/>
<evidence type="ECO:0000256" key="2">
    <source>
        <dbReference type="ARBA" id="ARBA00022598"/>
    </source>
</evidence>
<dbReference type="SUPFAM" id="SSF52402">
    <property type="entry name" value="Adenine nucleotide alpha hydrolases-like"/>
    <property type="match status" value="1"/>
</dbReference>
<protein>
    <recommendedName>
        <fullName evidence="8 10">NH(3)-dependent NAD(+) synthetase</fullName>
        <ecNumber evidence="8 10">6.3.1.5</ecNumber>
    </recommendedName>
</protein>
<evidence type="ECO:0000256" key="8">
    <source>
        <dbReference type="HAMAP-Rule" id="MF_00193"/>
    </source>
</evidence>
<proteinExistence type="inferred from homology"/>
<feature type="binding site" description="in other chain" evidence="8">
    <location>
        <begin position="265"/>
        <end position="266"/>
    </location>
    <ligand>
        <name>deamido-NAD(+)</name>
        <dbReference type="ChEBI" id="CHEBI:58437"/>
        <note>ligand shared between two neighboring subunits</note>
    </ligand>
</feature>
<dbReference type="GO" id="GO:0009435">
    <property type="term" value="P:NAD+ biosynthetic process"/>
    <property type="evidence" value="ECO:0007669"/>
    <property type="project" value="UniProtKB-UniRule"/>
</dbReference>
<feature type="binding site" evidence="8">
    <location>
        <position position="183"/>
    </location>
    <ligand>
        <name>ATP</name>
        <dbReference type="ChEBI" id="CHEBI:30616"/>
    </ligand>
</feature>
<dbReference type="PANTHER" id="PTHR23090:SF9">
    <property type="entry name" value="GLUTAMINE-DEPENDENT NAD(+) SYNTHETASE"/>
    <property type="match status" value="1"/>
</dbReference>
<keyword evidence="6 8" id="KW-0460">Magnesium</keyword>
<feature type="binding site" evidence="8">
    <location>
        <begin position="49"/>
        <end position="56"/>
    </location>
    <ligand>
        <name>ATP</name>
        <dbReference type="ChEBI" id="CHEBI:30616"/>
    </ligand>
</feature>
<evidence type="ECO:0000256" key="10">
    <source>
        <dbReference type="RuleBase" id="RU003812"/>
    </source>
</evidence>
<dbReference type="GO" id="GO:0003952">
    <property type="term" value="F:NAD+ synthase (glutamine-hydrolyzing) activity"/>
    <property type="evidence" value="ECO:0007669"/>
    <property type="project" value="InterPro"/>
</dbReference>
<evidence type="ECO:0000259" key="11">
    <source>
        <dbReference type="Pfam" id="PF02540"/>
    </source>
</evidence>
<evidence type="ECO:0000313" key="13">
    <source>
        <dbReference type="Proteomes" id="UP000608662"/>
    </source>
</evidence>
<evidence type="ECO:0000256" key="9">
    <source>
        <dbReference type="RuleBase" id="RU003811"/>
    </source>
</evidence>
<sequence length="277" mass="29401">MAEAKPVQRADDPLDLTLSEAELEAYRDHITDFVTEQVEAAGVETAVIGLSGGIDSTLTSHLAVEALGAEHVYGLVMPSEVNREANMSDAERVASELLGIEYDVIEIEPIADAFLEGYPDAEGDQLAVGNLRVRCRAVLNYLAANHRDSIVLGTGNKSEALVGYFTKYGDGAVDCHPIANLYKGQVRQLAKHVGVPDDLADKTASAEMWVGQTDEEEMGLDYPTLDSILALHVEGGVSASATAAEIGVGEDAVARVRTLYEGSAHKRAAPPGPDPLC</sequence>
<keyword evidence="4 8" id="KW-0547">Nucleotide-binding</keyword>
<feature type="binding site" evidence="8">
    <location>
        <position position="55"/>
    </location>
    <ligand>
        <name>Mg(2+)</name>
        <dbReference type="ChEBI" id="CHEBI:18420"/>
    </ligand>
</feature>
<name>A0A847U1I6_9EURY</name>
<dbReference type="CDD" id="cd00553">
    <property type="entry name" value="NAD_synthase"/>
    <property type="match status" value="1"/>
</dbReference>
<comment type="pathway">
    <text evidence="8">Cofactor biosynthesis; NAD(+) biosynthesis; NAD(+) from deamido-NAD(+) (ammonia route): step 1/1.</text>
</comment>
<feature type="binding site" evidence="8">
    <location>
        <position position="159"/>
    </location>
    <ligand>
        <name>Mg(2+)</name>
        <dbReference type="ChEBI" id="CHEBI:18420"/>
    </ligand>
</feature>
<dbReference type="NCBIfam" id="TIGR00552">
    <property type="entry name" value="nadE"/>
    <property type="match status" value="1"/>
</dbReference>
<dbReference type="GO" id="GO:0004359">
    <property type="term" value="F:glutaminase activity"/>
    <property type="evidence" value="ECO:0007669"/>
    <property type="project" value="InterPro"/>
</dbReference>
<dbReference type="InterPro" id="IPR022310">
    <property type="entry name" value="NAD/GMP_synthase"/>
</dbReference>
<dbReference type="EMBL" id="WOYG01000001">
    <property type="protein sequence ID" value="NLV09493.1"/>
    <property type="molecule type" value="Genomic_DNA"/>
</dbReference>
<comment type="similarity">
    <text evidence="1 8 9">Belongs to the NAD synthetase family.</text>
</comment>
<feature type="domain" description="NAD/GMP synthase" evidence="11">
    <location>
        <begin position="29"/>
        <end position="270"/>
    </location>
</feature>
<dbReference type="NCBIfam" id="NF010587">
    <property type="entry name" value="PRK13980.1"/>
    <property type="match status" value="1"/>
</dbReference>
<dbReference type="EC" id="6.3.1.5" evidence="8 10"/>
<dbReference type="Gene3D" id="3.40.50.620">
    <property type="entry name" value="HUPs"/>
    <property type="match status" value="1"/>
</dbReference>
<evidence type="ECO:0000256" key="3">
    <source>
        <dbReference type="ARBA" id="ARBA00022723"/>
    </source>
</evidence>
<comment type="caution">
    <text evidence="12">The sequence shown here is derived from an EMBL/GenBank/DDBJ whole genome shotgun (WGS) entry which is preliminary data.</text>
</comment>
<dbReference type="GO" id="GO:0005524">
    <property type="term" value="F:ATP binding"/>
    <property type="evidence" value="ECO:0007669"/>
    <property type="project" value="UniProtKB-UniRule"/>
</dbReference>
<dbReference type="HAMAP" id="MF_00193">
    <property type="entry name" value="NadE_ammonia_dep"/>
    <property type="match status" value="1"/>
</dbReference>
<dbReference type="OrthoDB" id="39312at2157"/>
<keyword evidence="3 8" id="KW-0479">Metal-binding</keyword>
<evidence type="ECO:0000256" key="5">
    <source>
        <dbReference type="ARBA" id="ARBA00022840"/>
    </source>
</evidence>
<feature type="binding site" evidence="8">
    <location>
        <position position="174"/>
    </location>
    <ligand>
        <name>deamido-NAD(+)</name>
        <dbReference type="ChEBI" id="CHEBI:58437"/>
        <note>ligand shared between two neighboring subunits</note>
    </ligand>
</feature>
<organism evidence="12 13">
    <name type="scientific">Halomicrobium mukohataei</name>
    <dbReference type="NCBI Taxonomy" id="57705"/>
    <lineage>
        <taxon>Archaea</taxon>
        <taxon>Methanobacteriati</taxon>
        <taxon>Methanobacteriota</taxon>
        <taxon>Stenosarchaea group</taxon>
        <taxon>Halobacteria</taxon>
        <taxon>Halobacteriales</taxon>
        <taxon>Haloarculaceae</taxon>
        <taxon>Halomicrobium</taxon>
    </lineage>
</organism>
<dbReference type="InterPro" id="IPR003694">
    <property type="entry name" value="NAD_synthase"/>
</dbReference>
<dbReference type="InterPro" id="IPR022926">
    <property type="entry name" value="NH(3)-dep_NAD(+)_synth"/>
</dbReference>
<feature type="binding site" evidence="8">
    <location>
        <position position="205"/>
    </location>
    <ligand>
        <name>ATP</name>
        <dbReference type="ChEBI" id="CHEBI:30616"/>
    </ligand>
</feature>
<comment type="function">
    <text evidence="8">Catalyzes the ATP-dependent amidation of deamido-NAD to form NAD. Uses ammonia as a nitrogen source.</text>
</comment>
<dbReference type="PANTHER" id="PTHR23090">
    <property type="entry name" value="NH 3 /GLUTAMINE-DEPENDENT NAD + SYNTHETASE"/>
    <property type="match status" value="1"/>
</dbReference>
<keyword evidence="5 8" id="KW-0067">ATP-binding</keyword>
<dbReference type="Pfam" id="PF02540">
    <property type="entry name" value="NAD_synthase"/>
    <property type="match status" value="1"/>
</dbReference>
<evidence type="ECO:0000256" key="4">
    <source>
        <dbReference type="ARBA" id="ARBA00022741"/>
    </source>
</evidence>
<comment type="subunit">
    <text evidence="8">Homodimer.</text>
</comment>
<keyword evidence="2 8" id="KW-0436">Ligase</keyword>
<dbReference type="Proteomes" id="UP000608662">
    <property type="component" value="Unassembled WGS sequence"/>
</dbReference>
<dbReference type="FunFam" id="3.40.50.620:FF:000106">
    <property type="entry name" value="Glutamine-dependent NAD(+) synthetase"/>
    <property type="match status" value="1"/>
</dbReference>
<comment type="catalytic activity">
    <reaction evidence="8 10">
        <text>deamido-NAD(+) + NH4(+) + ATP = AMP + diphosphate + NAD(+) + H(+)</text>
        <dbReference type="Rhea" id="RHEA:21188"/>
        <dbReference type="ChEBI" id="CHEBI:15378"/>
        <dbReference type="ChEBI" id="CHEBI:28938"/>
        <dbReference type="ChEBI" id="CHEBI:30616"/>
        <dbReference type="ChEBI" id="CHEBI:33019"/>
        <dbReference type="ChEBI" id="CHEBI:57540"/>
        <dbReference type="ChEBI" id="CHEBI:58437"/>
        <dbReference type="ChEBI" id="CHEBI:456215"/>
        <dbReference type="EC" id="6.3.1.5"/>
    </reaction>
</comment>
<feature type="binding site" description="in other chain" evidence="8">
    <location>
        <position position="134"/>
    </location>
    <ligand>
        <name>deamido-NAD(+)</name>
        <dbReference type="ChEBI" id="CHEBI:58437"/>
        <note>ligand shared between two neighboring subunits</note>
    </ligand>
</feature>
<feature type="binding site" evidence="8">
    <location>
        <position position="154"/>
    </location>
    <ligand>
        <name>ATP</name>
        <dbReference type="ChEBI" id="CHEBI:30616"/>
    </ligand>
</feature>
<dbReference type="GO" id="GO:0046872">
    <property type="term" value="F:metal ion binding"/>
    <property type="evidence" value="ECO:0007669"/>
    <property type="project" value="UniProtKB-KW"/>
</dbReference>
<evidence type="ECO:0000256" key="1">
    <source>
        <dbReference type="ARBA" id="ARBA00005859"/>
    </source>
</evidence>
<gene>
    <name evidence="8" type="primary">nadE</name>
    <name evidence="12" type="ORF">GOC74_06080</name>
</gene>
<dbReference type="UniPathway" id="UPA00253">
    <property type="reaction ID" value="UER00333"/>
</dbReference>
<reference evidence="12" key="1">
    <citation type="submission" date="2019-12" db="EMBL/GenBank/DDBJ databases">
        <title>Whole-genome sequence of Halomicrobium mukohataei pws1.</title>
        <authorList>
            <person name="Verma D.K."/>
            <person name="Gopal K."/>
            <person name="Prasad E.S."/>
        </authorList>
    </citation>
    <scope>NUCLEOTIDE SEQUENCE</scope>
    <source>
        <strain evidence="12">Pws1</strain>
    </source>
</reference>
<evidence type="ECO:0000313" key="12">
    <source>
        <dbReference type="EMBL" id="NLV09493.1"/>
    </source>
</evidence>
<feature type="binding site" description="in other chain" evidence="8">
    <location>
        <position position="167"/>
    </location>
    <ligand>
        <name>deamido-NAD(+)</name>
        <dbReference type="ChEBI" id="CHEBI:58437"/>
        <note>ligand shared between two neighboring subunits</note>
    </ligand>
</feature>
<dbReference type="RefSeq" id="WP_170093349.1">
    <property type="nucleotide sequence ID" value="NZ_WOYG01000001.1"/>
</dbReference>
<evidence type="ECO:0000256" key="7">
    <source>
        <dbReference type="ARBA" id="ARBA00023027"/>
    </source>
</evidence>
<evidence type="ECO:0000256" key="6">
    <source>
        <dbReference type="ARBA" id="ARBA00022842"/>
    </source>
</evidence>